<keyword evidence="2" id="KW-1185">Reference proteome</keyword>
<evidence type="ECO:0000313" key="2">
    <source>
        <dbReference type="Proteomes" id="UP001472677"/>
    </source>
</evidence>
<organism evidence="1 2">
    <name type="scientific">Hibiscus sabdariffa</name>
    <name type="common">roselle</name>
    <dbReference type="NCBI Taxonomy" id="183260"/>
    <lineage>
        <taxon>Eukaryota</taxon>
        <taxon>Viridiplantae</taxon>
        <taxon>Streptophyta</taxon>
        <taxon>Embryophyta</taxon>
        <taxon>Tracheophyta</taxon>
        <taxon>Spermatophyta</taxon>
        <taxon>Magnoliopsida</taxon>
        <taxon>eudicotyledons</taxon>
        <taxon>Gunneridae</taxon>
        <taxon>Pentapetalae</taxon>
        <taxon>rosids</taxon>
        <taxon>malvids</taxon>
        <taxon>Malvales</taxon>
        <taxon>Malvaceae</taxon>
        <taxon>Malvoideae</taxon>
        <taxon>Hibiscus</taxon>
    </lineage>
</organism>
<comment type="caution">
    <text evidence="1">The sequence shown here is derived from an EMBL/GenBank/DDBJ whole genome shotgun (WGS) entry which is preliminary data.</text>
</comment>
<gene>
    <name evidence="1" type="ORF">V6N12_068974</name>
</gene>
<dbReference type="Proteomes" id="UP001472677">
    <property type="component" value="Unassembled WGS sequence"/>
</dbReference>
<name>A0ABR2CAC4_9ROSI</name>
<sequence length="76" mass="8135">MRCETGAGDATMAEADAESQVALSVAFAQRSRRLEGYSGDVNKMGFCNYLCLNCVTKGFGSALHNLRGRSSSLCFC</sequence>
<accession>A0ABR2CAC4</accession>
<protein>
    <submittedName>
        <fullName evidence="1">Uncharacterized protein</fullName>
    </submittedName>
</protein>
<reference evidence="1 2" key="1">
    <citation type="journal article" date="2024" name="G3 (Bethesda)">
        <title>Genome assembly of Hibiscus sabdariffa L. provides insights into metabolisms of medicinal natural products.</title>
        <authorList>
            <person name="Kim T."/>
        </authorList>
    </citation>
    <scope>NUCLEOTIDE SEQUENCE [LARGE SCALE GENOMIC DNA]</scope>
    <source>
        <strain evidence="1">TK-2024</strain>
        <tissue evidence="1">Old leaves</tissue>
    </source>
</reference>
<proteinExistence type="predicted"/>
<evidence type="ECO:0000313" key="1">
    <source>
        <dbReference type="EMBL" id="KAK8516367.1"/>
    </source>
</evidence>
<dbReference type="EMBL" id="JBBPBM010000059">
    <property type="protein sequence ID" value="KAK8516367.1"/>
    <property type="molecule type" value="Genomic_DNA"/>
</dbReference>